<comment type="subcellular location">
    <subcellularLocation>
        <location evidence="1">Cytoplasm</location>
    </subcellularLocation>
</comment>
<keyword evidence="4" id="KW-0902">Two-component regulatory system</keyword>
<dbReference type="InterPro" id="IPR001867">
    <property type="entry name" value="OmpR/PhoB-type_DNA-bd"/>
</dbReference>
<evidence type="ECO:0000256" key="5">
    <source>
        <dbReference type="ARBA" id="ARBA00023015"/>
    </source>
</evidence>
<dbReference type="InterPro" id="IPR039420">
    <property type="entry name" value="WalR-like"/>
</dbReference>
<dbReference type="Proteomes" id="UP000006898">
    <property type="component" value="Chromosome"/>
</dbReference>
<proteinExistence type="predicted"/>
<dbReference type="GO" id="GO:0032993">
    <property type="term" value="C:protein-DNA complex"/>
    <property type="evidence" value="ECO:0007669"/>
    <property type="project" value="TreeGrafter"/>
</dbReference>
<dbReference type="eggNOG" id="COG0745">
    <property type="taxonomic scope" value="Bacteria"/>
</dbReference>
<dbReference type="Pfam" id="PF00072">
    <property type="entry name" value="Response_reg"/>
    <property type="match status" value="1"/>
</dbReference>
<organism evidence="12 13">
    <name type="scientific">Methylomirabilis oxygeniifera</name>
    <dbReference type="NCBI Taxonomy" id="671143"/>
    <lineage>
        <taxon>Bacteria</taxon>
        <taxon>Candidatus Methylomirabilota</taxon>
        <taxon>Candidatus Methylomirabilia</taxon>
        <taxon>Candidatus Methylomirabilales</taxon>
        <taxon>Candidatus Methylomirabilaceae</taxon>
        <taxon>Candidatus Methylomirabilis</taxon>
    </lineage>
</organism>
<accession>D5MJR4</accession>
<dbReference type="PATRIC" id="fig|671143.5.peg.353"/>
<reference evidence="12 13" key="1">
    <citation type="journal article" date="2010" name="Nature">
        <title>Nitrite-driven anaerobic methane oxidation by oxygenic bacteria.</title>
        <authorList>
            <person name="Ettwig K.F."/>
            <person name="Butler M.K."/>
            <person name="Le Paslier D."/>
            <person name="Pelletier E."/>
            <person name="Mangenot S."/>
            <person name="Kuypers M.M.M."/>
            <person name="Schreiber F."/>
            <person name="Dutilh B.E."/>
            <person name="Zedelius J."/>
            <person name="de Beer D."/>
            <person name="Gloerich J."/>
            <person name="Wessels H.J.C.T."/>
            <person name="van Allen T."/>
            <person name="Luesken F."/>
            <person name="Wu M."/>
            <person name="van de Pas-Schoonen K.T."/>
            <person name="Op den Camp H.J.M."/>
            <person name="Janssen-Megens E.M."/>
            <person name="Francoijs K-J."/>
            <person name="Stunnenberg H."/>
            <person name="Weissenbach J."/>
            <person name="Jetten M.S.M."/>
            <person name="Strous M."/>
        </authorList>
    </citation>
    <scope>NUCLEOTIDE SEQUENCE [LARGE SCALE GENOMIC DNA]</scope>
</reference>
<dbReference type="HOGENOM" id="CLU_000445_30_8_0"/>
<keyword evidence="6 9" id="KW-0238">DNA-binding</keyword>
<evidence type="ECO:0000256" key="7">
    <source>
        <dbReference type="ARBA" id="ARBA00023163"/>
    </source>
</evidence>
<evidence type="ECO:0000259" key="10">
    <source>
        <dbReference type="PROSITE" id="PS50110"/>
    </source>
</evidence>
<evidence type="ECO:0000313" key="12">
    <source>
        <dbReference type="EMBL" id="CBE67497.1"/>
    </source>
</evidence>
<dbReference type="InterPro" id="IPR036388">
    <property type="entry name" value="WH-like_DNA-bd_sf"/>
</dbReference>
<dbReference type="SMART" id="SM00448">
    <property type="entry name" value="REC"/>
    <property type="match status" value="1"/>
</dbReference>
<dbReference type="CDD" id="cd00383">
    <property type="entry name" value="trans_reg_C"/>
    <property type="match status" value="1"/>
</dbReference>
<dbReference type="InterPro" id="IPR011006">
    <property type="entry name" value="CheY-like_superfamily"/>
</dbReference>
<keyword evidence="3 8" id="KW-0597">Phosphoprotein</keyword>
<dbReference type="Gene3D" id="1.10.10.10">
    <property type="entry name" value="Winged helix-like DNA-binding domain superfamily/Winged helix DNA-binding domain"/>
    <property type="match status" value="1"/>
</dbReference>
<dbReference type="GO" id="GO:0042802">
    <property type="term" value="F:identical protein binding"/>
    <property type="evidence" value="ECO:0007669"/>
    <property type="project" value="UniProtKB-ARBA"/>
</dbReference>
<dbReference type="CDD" id="cd17620">
    <property type="entry name" value="REC_OmpR_KdpE-like"/>
    <property type="match status" value="1"/>
</dbReference>
<dbReference type="SUPFAM" id="SSF52172">
    <property type="entry name" value="CheY-like"/>
    <property type="match status" value="1"/>
</dbReference>
<gene>
    <name evidence="12" type="primary">kdpE</name>
    <name evidence="12" type="ORF">DAMO_0415</name>
</gene>
<keyword evidence="7" id="KW-0804">Transcription</keyword>
<protein>
    <submittedName>
        <fullName evidence="12">Response regulator in two-component regulatory system with KdpD, regulation of potassium translocation (OmpR family)</fullName>
    </submittedName>
</protein>
<dbReference type="SMART" id="SM00862">
    <property type="entry name" value="Trans_reg_C"/>
    <property type="match status" value="1"/>
</dbReference>
<dbReference type="KEGG" id="mox:DAMO_0415"/>
<dbReference type="PANTHER" id="PTHR48111">
    <property type="entry name" value="REGULATOR OF RPOS"/>
    <property type="match status" value="1"/>
</dbReference>
<keyword evidence="5" id="KW-0805">Transcription regulation</keyword>
<dbReference type="Pfam" id="PF00486">
    <property type="entry name" value="Trans_reg_C"/>
    <property type="match status" value="1"/>
</dbReference>
<evidence type="ECO:0000313" key="13">
    <source>
        <dbReference type="Proteomes" id="UP000006898"/>
    </source>
</evidence>
<dbReference type="PANTHER" id="PTHR48111:SF50">
    <property type="entry name" value="KDP OPERON TRANSCRIPTIONAL REGULATORY PROTEIN KDPE"/>
    <property type="match status" value="1"/>
</dbReference>
<dbReference type="FunFam" id="1.10.10.10:FF:000210">
    <property type="entry name" value="Winged-helix transcriptional response regulator KdpE"/>
    <property type="match status" value="1"/>
</dbReference>
<evidence type="ECO:0000256" key="4">
    <source>
        <dbReference type="ARBA" id="ARBA00023012"/>
    </source>
</evidence>
<dbReference type="STRING" id="671143.DAMO_0415"/>
<feature type="DNA-binding region" description="OmpR/PhoB-type" evidence="9">
    <location>
        <begin position="153"/>
        <end position="252"/>
    </location>
</feature>
<dbReference type="GO" id="GO:0000156">
    <property type="term" value="F:phosphorelay response regulator activity"/>
    <property type="evidence" value="ECO:0007669"/>
    <property type="project" value="TreeGrafter"/>
</dbReference>
<sequence>MSDVSDSLTALTAAAQEGGPDTPTRGPAVVLIEDERPIRRFLRATLVSQGYRLFEAATGEEGLAEAAARPPDVVILDLGLPDIDGLEVIRRLREWTAVPIIVLSARGQERDKIAALDAGADDYVSKPFGVGELLARMRVVLRHAARNLTENTDPTFAVGDLHVDLAVRRVVVGGREVHLTPIEYRLLTTLIHYAGKVVTQQQLLKEVWGPQCTEQAHYLRVYVAQLRRKLETDPARPCYLLTEPGVGYRLASE</sequence>
<feature type="domain" description="Response regulatory" evidence="10">
    <location>
        <begin position="28"/>
        <end position="141"/>
    </location>
</feature>
<evidence type="ECO:0000256" key="3">
    <source>
        <dbReference type="ARBA" id="ARBA00022553"/>
    </source>
</evidence>
<dbReference type="Gene3D" id="3.40.50.2300">
    <property type="match status" value="1"/>
</dbReference>
<dbReference type="FunFam" id="3.40.50.2300:FF:000021">
    <property type="entry name" value="Two-component system response regulator KdpE"/>
    <property type="match status" value="1"/>
</dbReference>
<dbReference type="GO" id="GO:0000987">
    <property type="term" value="F:cis-regulatory region sequence-specific DNA binding"/>
    <property type="evidence" value="ECO:0007669"/>
    <property type="project" value="UniProtKB-ARBA"/>
</dbReference>
<dbReference type="PROSITE" id="PS51755">
    <property type="entry name" value="OMPR_PHOB"/>
    <property type="match status" value="1"/>
</dbReference>
<keyword evidence="2" id="KW-0963">Cytoplasm</keyword>
<dbReference type="InterPro" id="IPR001789">
    <property type="entry name" value="Sig_transdc_resp-reg_receiver"/>
</dbReference>
<dbReference type="GO" id="GO:0005829">
    <property type="term" value="C:cytosol"/>
    <property type="evidence" value="ECO:0007669"/>
    <property type="project" value="TreeGrafter"/>
</dbReference>
<feature type="domain" description="OmpR/PhoB-type" evidence="11">
    <location>
        <begin position="153"/>
        <end position="252"/>
    </location>
</feature>
<dbReference type="EMBL" id="FP565575">
    <property type="protein sequence ID" value="CBE67497.1"/>
    <property type="molecule type" value="Genomic_DNA"/>
</dbReference>
<dbReference type="AlphaFoldDB" id="D5MJR4"/>
<dbReference type="GO" id="GO:0045893">
    <property type="term" value="P:positive regulation of DNA-templated transcription"/>
    <property type="evidence" value="ECO:0007669"/>
    <property type="project" value="UniProtKB-ARBA"/>
</dbReference>
<evidence type="ECO:0000256" key="1">
    <source>
        <dbReference type="ARBA" id="ARBA00004496"/>
    </source>
</evidence>
<evidence type="ECO:0000259" key="11">
    <source>
        <dbReference type="PROSITE" id="PS51755"/>
    </source>
</evidence>
<dbReference type="Gene3D" id="6.10.250.690">
    <property type="match status" value="1"/>
</dbReference>
<evidence type="ECO:0000256" key="6">
    <source>
        <dbReference type="ARBA" id="ARBA00023125"/>
    </source>
</evidence>
<dbReference type="PROSITE" id="PS50110">
    <property type="entry name" value="RESPONSE_REGULATORY"/>
    <property type="match status" value="1"/>
</dbReference>
<evidence type="ECO:0000256" key="8">
    <source>
        <dbReference type="PROSITE-ProRule" id="PRU00169"/>
    </source>
</evidence>
<evidence type="ECO:0000256" key="2">
    <source>
        <dbReference type="ARBA" id="ARBA00022490"/>
    </source>
</evidence>
<name>D5MJR4_METO1</name>
<feature type="modified residue" description="4-aspartylphosphate" evidence="8">
    <location>
        <position position="77"/>
    </location>
</feature>
<evidence type="ECO:0000256" key="9">
    <source>
        <dbReference type="PROSITE-ProRule" id="PRU01091"/>
    </source>
</evidence>